<dbReference type="EMBL" id="CAJVPL010000004">
    <property type="protein sequence ID" value="CAG8433330.1"/>
    <property type="molecule type" value="Genomic_DNA"/>
</dbReference>
<name>A0A9N8UYN6_9GLOM</name>
<reference evidence="2" key="1">
    <citation type="submission" date="2021-06" db="EMBL/GenBank/DDBJ databases">
        <authorList>
            <person name="Kallberg Y."/>
            <person name="Tangrot J."/>
            <person name="Rosling A."/>
        </authorList>
    </citation>
    <scope>NUCLEOTIDE SEQUENCE</scope>
    <source>
        <strain evidence="2">MT106</strain>
    </source>
</reference>
<dbReference type="GO" id="GO:0003712">
    <property type="term" value="F:transcription coregulator activity"/>
    <property type="evidence" value="ECO:0007669"/>
    <property type="project" value="InterPro"/>
</dbReference>
<sequence length="801" mass="90305">MDNTNNQKIEGNNYMRGNQINGELRKKVLNILRATLTKSNPIAEQCFTRAKSIEDDLYKTANNETEYRNLLSRKLAELDPHNYRNMAQQQIAEQRRSQGQQQLLLPQQQNPSQIMLQQQLTQRQQMQTERIAAQQQQQQIQQIFQNLQQFNPPPQPLTIQQLNQQQQQQQILQRQRFPQRPTQQSLQLTRQQHQQYNQPQLAQLTPQQFQMLQNQYQLQLALQLEYQQQVAAQLQQQAPLTSFMTASPQMSPHQQHPQPICSLKNQQQYMNPPLNFLPQVNTSSVNLGGIHNVAATSTSNLININQAPFQINPLQPNAYTTRPAVINPLLRSSIEQLQGGYQLPTMAITSSTTEGLFNVNQLSPTSLTPNVFSPINMPFTNSFTNISSVPAATPPYINNIQQPTPPPRSNMSASSNGQLKVLSGLELSEATSAIRKIDQERKKLTSYPEPMGLSDQDKRAISETIKSLVPMSKKLDEYLPYLWHIYKSKNSITRILNLKQMVQDSQQALSIGKFYMDLASVEKLYIEFKTILEASEKSRRGEIISNPFPTPLPAPRHANKISTAITNIPNLNVTNQKLVTDVMTNQNTGMNTNQMGNAPNKNLQTTTNTRGRGNAYEKVASVVPVLQSMHDAESLGVDITGGNNPKRRRLDVEKLVQPIQENLNAITTHVTPLDITHSPVPVGFTAQAMSTSIFSQAMASLPVDDNGDYTDVEDEKYPPIESLFDRQVTREKQRQSFQRLQEALLNSETEKDVTKTKSDNEISIDPKSLTINPARCLLDGPDPIPESAENKLLVSSLRGAC</sequence>
<comment type="caution">
    <text evidence="2">The sequence shown here is derived from an EMBL/GenBank/DDBJ whole genome shotgun (WGS) entry which is preliminary data.</text>
</comment>
<dbReference type="Pfam" id="PF05397">
    <property type="entry name" value="Med15_fungi"/>
    <property type="match status" value="1"/>
</dbReference>
<dbReference type="Proteomes" id="UP000789831">
    <property type="component" value="Unassembled WGS sequence"/>
</dbReference>
<dbReference type="GO" id="GO:0016592">
    <property type="term" value="C:mediator complex"/>
    <property type="evidence" value="ECO:0007669"/>
    <property type="project" value="InterPro"/>
</dbReference>
<keyword evidence="3" id="KW-1185">Reference proteome</keyword>
<evidence type="ECO:0000256" key="1">
    <source>
        <dbReference type="SAM" id="MobiDB-lite"/>
    </source>
</evidence>
<dbReference type="OrthoDB" id="1938591at2759"/>
<dbReference type="InterPro" id="IPR008626">
    <property type="entry name" value="Mediator_Med15_fun"/>
</dbReference>
<organism evidence="2 3">
    <name type="scientific">Ambispora gerdemannii</name>
    <dbReference type="NCBI Taxonomy" id="144530"/>
    <lineage>
        <taxon>Eukaryota</taxon>
        <taxon>Fungi</taxon>
        <taxon>Fungi incertae sedis</taxon>
        <taxon>Mucoromycota</taxon>
        <taxon>Glomeromycotina</taxon>
        <taxon>Glomeromycetes</taxon>
        <taxon>Archaeosporales</taxon>
        <taxon>Ambisporaceae</taxon>
        <taxon>Ambispora</taxon>
    </lineage>
</organism>
<gene>
    <name evidence="2" type="ORF">AGERDE_LOCUS102</name>
</gene>
<accession>A0A9N8UYN6</accession>
<protein>
    <submittedName>
        <fullName evidence="2">13063_t:CDS:1</fullName>
    </submittedName>
</protein>
<proteinExistence type="predicted"/>
<evidence type="ECO:0000313" key="3">
    <source>
        <dbReference type="Proteomes" id="UP000789831"/>
    </source>
</evidence>
<dbReference type="GO" id="GO:0006357">
    <property type="term" value="P:regulation of transcription by RNA polymerase II"/>
    <property type="evidence" value="ECO:0007669"/>
    <property type="project" value="InterPro"/>
</dbReference>
<feature type="compositionally biased region" description="Polar residues" evidence="1">
    <location>
        <begin position="599"/>
        <end position="610"/>
    </location>
</feature>
<evidence type="ECO:0000313" key="2">
    <source>
        <dbReference type="EMBL" id="CAG8433330.1"/>
    </source>
</evidence>
<dbReference type="AlphaFoldDB" id="A0A9N8UYN6"/>
<feature type="region of interest" description="Disordered" evidence="1">
    <location>
        <begin position="590"/>
        <end position="610"/>
    </location>
</feature>